<keyword evidence="4" id="KW-1185">Reference proteome</keyword>
<proteinExistence type="inferred from homology"/>
<dbReference type="Pfam" id="PF00296">
    <property type="entry name" value="Bac_luciferase"/>
    <property type="match status" value="1"/>
</dbReference>
<dbReference type="GO" id="GO:0016705">
    <property type="term" value="F:oxidoreductase activity, acting on paired donors, with incorporation or reduction of molecular oxygen"/>
    <property type="evidence" value="ECO:0007669"/>
    <property type="project" value="InterPro"/>
</dbReference>
<keyword evidence="3" id="KW-0503">Monooxygenase</keyword>
<dbReference type="OrthoDB" id="5561043at2759"/>
<dbReference type="Proteomes" id="UP000800235">
    <property type="component" value="Unassembled WGS sequence"/>
</dbReference>
<gene>
    <name evidence="3" type="ORF">EJ08DRAFT_670705</name>
</gene>
<dbReference type="InterPro" id="IPR016215">
    <property type="entry name" value="NTA_MOA"/>
</dbReference>
<dbReference type="AlphaFoldDB" id="A0A9P4TY57"/>
<dbReference type="Gene3D" id="3.20.20.30">
    <property type="entry name" value="Luciferase-like domain"/>
    <property type="match status" value="1"/>
</dbReference>
<feature type="domain" description="Luciferase-like" evidence="2">
    <location>
        <begin position="83"/>
        <end position="356"/>
    </location>
</feature>
<comment type="similarity">
    <text evidence="1">Belongs to the NtaA/SnaA/DszA monooxygenase family.</text>
</comment>
<keyword evidence="3" id="KW-0560">Oxidoreductase</keyword>
<name>A0A9P4TY57_9PEZI</name>
<dbReference type="NCBIfam" id="TIGR03860">
    <property type="entry name" value="FMN_nitrolo"/>
    <property type="match status" value="1"/>
</dbReference>
<accession>A0A9P4TY57</accession>
<reference evidence="3" key="1">
    <citation type="journal article" date="2020" name="Stud. Mycol.">
        <title>101 Dothideomycetes genomes: a test case for predicting lifestyles and emergence of pathogens.</title>
        <authorList>
            <person name="Haridas S."/>
            <person name="Albert R."/>
            <person name="Binder M."/>
            <person name="Bloem J."/>
            <person name="Labutti K."/>
            <person name="Salamov A."/>
            <person name="Andreopoulos B."/>
            <person name="Baker S."/>
            <person name="Barry K."/>
            <person name="Bills G."/>
            <person name="Bluhm B."/>
            <person name="Cannon C."/>
            <person name="Castanera R."/>
            <person name="Culley D."/>
            <person name="Daum C."/>
            <person name="Ezra D."/>
            <person name="Gonzalez J."/>
            <person name="Henrissat B."/>
            <person name="Kuo A."/>
            <person name="Liang C."/>
            <person name="Lipzen A."/>
            <person name="Lutzoni F."/>
            <person name="Magnuson J."/>
            <person name="Mondo S."/>
            <person name="Nolan M."/>
            <person name="Ohm R."/>
            <person name="Pangilinan J."/>
            <person name="Park H.-J."/>
            <person name="Ramirez L."/>
            <person name="Alfaro M."/>
            <person name="Sun H."/>
            <person name="Tritt A."/>
            <person name="Yoshinaga Y."/>
            <person name="Zwiers L.-H."/>
            <person name="Turgeon B."/>
            <person name="Goodwin S."/>
            <person name="Spatafora J."/>
            <person name="Crous P."/>
            <person name="Grigoriev I."/>
        </authorList>
    </citation>
    <scope>NUCLEOTIDE SEQUENCE</scope>
    <source>
        <strain evidence="3">CBS 130266</strain>
    </source>
</reference>
<dbReference type="InterPro" id="IPR051260">
    <property type="entry name" value="Diverse_substr_monoxygenases"/>
</dbReference>
<evidence type="ECO:0000259" key="2">
    <source>
        <dbReference type="Pfam" id="PF00296"/>
    </source>
</evidence>
<evidence type="ECO:0000313" key="4">
    <source>
        <dbReference type="Proteomes" id="UP000800235"/>
    </source>
</evidence>
<protein>
    <submittedName>
        <fullName evidence="3">Alkanesulfonate monooxygenase</fullName>
    </submittedName>
</protein>
<dbReference type="InterPro" id="IPR011251">
    <property type="entry name" value="Luciferase-like_dom"/>
</dbReference>
<evidence type="ECO:0000313" key="3">
    <source>
        <dbReference type="EMBL" id="KAF2429966.1"/>
    </source>
</evidence>
<dbReference type="InterPro" id="IPR036661">
    <property type="entry name" value="Luciferase-like_sf"/>
</dbReference>
<dbReference type="PANTHER" id="PTHR30011:SF41">
    <property type="entry name" value="XENOBIOTIC COMPOUND MONOOXYGENASE, DSZA FAMILY (AFU_ORTHOLOGUE AFUA_3G15040)"/>
    <property type="match status" value="1"/>
</dbReference>
<organism evidence="3 4">
    <name type="scientific">Tothia fuscella</name>
    <dbReference type="NCBI Taxonomy" id="1048955"/>
    <lineage>
        <taxon>Eukaryota</taxon>
        <taxon>Fungi</taxon>
        <taxon>Dikarya</taxon>
        <taxon>Ascomycota</taxon>
        <taxon>Pezizomycotina</taxon>
        <taxon>Dothideomycetes</taxon>
        <taxon>Pleosporomycetidae</taxon>
        <taxon>Venturiales</taxon>
        <taxon>Cylindrosympodiaceae</taxon>
        <taxon>Tothia</taxon>
    </lineage>
</organism>
<dbReference type="PIRSF" id="PIRSF000337">
    <property type="entry name" value="NTA_MOA"/>
    <property type="match status" value="1"/>
</dbReference>
<sequence>MNAFAMSTPGHVNPGLWRHPDNRSQDHTDIEYWTSLAKTSEAGKFHGLFLADMLGIYDFYKGPDNIIQVLAGGAQFPHTDPLFSTLDHLSKGRVGWNIVTSYLESAARNFGLDTQIPHNERYEIASEYLDVVYKLWEESWRDDAIVNDPIRRQFTDPERVRRIDHHGKKFSVAGPFSVQPSPQRTPFIFQAGTSTAGKKFAAKHAEAMFIPGMEPHIVRKSVDDIRALVSEEGRDPQNIKLLLGMLVIVDETDELAQAKYEEYLSNSDQEGSLALFGGWTGADLDKYTDDEDFAFSGPGAIQSIIDSWSATIPGGKGIKWTKTRIAKELALGGPHPKAIGSPETVADLLEHWVEVGDVDGFNLSYAVSPGGFEDMIKWLFPELKKRQVFGADYAIPQGTTREQYLTDGKGSRLR</sequence>
<dbReference type="SUPFAM" id="SSF51679">
    <property type="entry name" value="Bacterial luciferase-like"/>
    <property type="match status" value="1"/>
</dbReference>
<dbReference type="PANTHER" id="PTHR30011">
    <property type="entry name" value="ALKANESULFONATE MONOOXYGENASE-RELATED"/>
    <property type="match status" value="1"/>
</dbReference>
<dbReference type="EMBL" id="MU007042">
    <property type="protein sequence ID" value="KAF2429966.1"/>
    <property type="molecule type" value="Genomic_DNA"/>
</dbReference>
<evidence type="ECO:0000256" key="1">
    <source>
        <dbReference type="ARBA" id="ARBA00033748"/>
    </source>
</evidence>
<dbReference type="GO" id="GO:0004497">
    <property type="term" value="F:monooxygenase activity"/>
    <property type="evidence" value="ECO:0007669"/>
    <property type="project" value="UniProtKB-KW"/>
</dbReference>
<comment type="caution">
    <text evidence="3">The sequence shown here is derived from an EMBL/GenBank/DDBJ whole genome shotgun (WGS) entry which is preliminary data.</text>
</comment>